<name>A0A2K8NWH9_9MOLU</name>
<dbReference type="Gene3D" id="3.40.50.1820">
    <property type="entry name" value="alpha/beta hydrolase"/>
    <property type="match status" value="1"/>
</dbReference>
<sequence length="310" mass="36372">MRKFQLQMIDGKELINFEWKTPKKPIAVIQIVPNFDEHMTMYDGFAKLMRDHNILLIGTELRGLGESRNENDTPETIFFEKRQGWSKMVEDIKNINTWIKRYHPDLPIFMLGQGLGGNLARAFAIKYSEEISGLILMNTRDYSYLLSNLFLKYMNLNQVIFNTKSEAKFLNKIRAKRLNRGHNIMLKIDNQWLSSNLKFVEKYNNDPLCNLKLSLSAFKDIAYGNKFISKNANNEFITKDLPILIQSGGLDNYTKLGKDSQKLFYRFTRIGLDTDFKLYQNLKNKLLEEDVNEAVIEDLVKFIEKYKENY</sequence>
<dbReference type="InterPro" id="IPR022742">
    <property type="entry name" value="Hydrolase_4"/>
</dbReference>
<dbReference type="STRING" id="1408435.GCA_000685885_00818"/>
<evidence type="ECO:0000313" key="2">
    <source>
        <dbReference type="EMBL" id="ATZ18179.1"/>
    </source>
</evidence>
<evidence type="ECO:0000313" key="3">
    <source>
        <dbReference type="Proteomes" id="UP000231896"/>
    </source>
</evidence>
<dbReference type="InterPro" id="IPR029058">
    <property type="entry name" value="AB_hydrolase_fold"/>
</dbReference>
<dbReference type="Pfam" id="PF12146">
    <property type="entry name" value="Hydrolase_4"/>
    <property type="match status" value="1"/>
</dbReference>
<dbReference type="EMBL" id="CP024964">
    <property type="protein sequence ID" value="ATZ18179.1"/>
    <property type="molecule type" value="Genomic_DNA"/>
</dbReference>
<protein>
    <submittedName>
        <fullName evidence="2">Lysophospholipase</fullName>
    </submittedName>
</protein>
<reference evidence="2 3" key="1">
    <citation type="submission" date="2017-11" db="EMBL/GenBank/DDBJ databases">
        <title>Genome sequence of Entomoplasma melaleucae M1 (ATCC 49191).</title>
        <authorList>
            <person name="Lo W.-S."/>
            <person name="Gasparich G.E."/>
            <person name="Kuo C.-H."/>
        </authorList>
    </citation>
    <scope>NUCLEOTIDE SEQUENCE [LARGE SCALE GENOMIC DNA]</scope>
    <source>
        <strain evidence="2 3">M1</strain>
    </source>
</reference>
<evidence type="ECO:0000259" key="1">
    <source>
        <dbReference type="Pfam" id="PF12146"/>
    </source>
</evidence>
<dbReference type="KEGG" id="eml:EMELA_v1c06720"/>
<feature type="domain" description="Serine aminopeptidase S33" evidence="1">
    <location>
        <begin position="24"/>
        <end position="288"/>
    </location>
</feature>
<dbReference type="OrthoDB" id="9806902at2"/>
<dbReference type="SUPFAM" id="SSF53474">
    <property type="entry name" value="alpha/beta-Hydrolases"/>
    <property type="match status" value="1"/>
</dbReference>
<dbReference type="InterPro" id="IPR051044">
    <property type="entry name" value="MAG_DAG_Lipase"/>
</dbReference>
<proteinExistence type="predicted"/>
<accession>A0A2K8NWH9</accession>
<dbReference type="Proteomes" id="UP000231896">
    <property type="component" value="Chromosome"/>
</dbReference>
<organism evidence="2 3">
    <name type="scientific">Mesoplasma melaleucae</name>
    <dbReference type="NCBI Taxonomy" id="81459"/>
    <lineage>
        <taxon>Bacteria</taxon>
        <taxon>Bacillati</taxon>
        <taxon>Mycoplasmatota</taxon>
        <taxon>Mollicutes</taxon>
        <taxon>Entomoplasmatales</taxon>
        <taxon>Entomoplasmataceae</taxon>
        <taxon>Mesoplasma</taxon>
    </lineage>
</organism>
<dbReference type="AlphaFoldDB" id="A0A2K8NWH9"/>
<gene>
    <name evidence="2" type="primary">pldB</name>
    <name evidence="2" type="ORF">EMELA_v1c06720</name>
</gene>
<dbReference type="PANTHER" id="PTHR11614">
    <property type="entry name" value="PHOSPHOLIPASE-RELATED"/>
    <property type="match status" value="1"/>
</dbReference>
<dbReference type="RefSeq" id="WP_028124263.1">
    <property type="nucleotide sequence ID" value="NZ_CP024964.1"/>
</dbReference>
<keyword evidence="3" id="KW-1185">Reference proteome</keyword>